<reference evidence="10 11" key="1">
    <citation type="submission" date="2020-03" db="EMBL/GenBank/DDBJ databases">
        <title>Sequencing the genomes of 1000 actinobacteria strains.</title>
        <authorList>
            <person name="Klenk H.-P."/>
        </authorList>
    </citation>
    <scope>NUCLEOTIDE SEQUENCE [LARGE SCALE GENOMIC DNA]</scope>
    <source>
        <strain evidence="10 11">DSM 45668</strain>
    </source>
</reference>
<feature type="transmembrane region" description="Helical" evidence="7">
    <location>
        <begin position="203"/>
        <end position="234"/>
    </location>
</feature>
<dbReference type="CDD" id="cd18547">
    <property type="entry name" value="ABC_6TM_Tm288_like"/>
    <property type="match status" value="1"/>
</dbReference>
<evidence type="ECO:0000259" key="9">
    <source>
        <dbReference type="PROSITE" id="PS50929"/>
    </source>
</evidence>
<sequence length="641" mass="68973">MTRPGFPGAAAGAPGQKPKSFADGARRLLGRLRPERLTISSVVALGVISVALSVVGPKILGHATDIIFGGFISSRLPAGTTTEQAVAAARAAGNDNLADMLARMDLVPGQGIDFGALGTVLAWVLALYVAASVFGWLQGYLLNGAVQRVVFRLREDVEAKLHRLPLRYFDGQPRGELLSRVTNDIDNISQTLQQTLSQLLSSLLMLVGVLVMMFVVSPLLAVIALLVVPVSILLTRAIGKRSQKLFVAQWKHTGSLNAHIEEAFTGHELVTVFGRRREVEAEFGRRNGNLYQAGMGAQFVSGIIMPAMMFLSNLSYVVLAVVGGLRVATGTMTLGDVQAFLQYSRQFTQPLTQAASMANLLQSGVASAERVFELLDAPEQEPDTASPTVPQRRCGRVEFEHVDFSYDRERPLIEDLSLVAEPGQTVAIVGPTGAGKTTLVNLIMRFYELDAGRITLDGVDITEMSRDELRGQTGMVLQDTWLFHGTIRDNIAYGNPGATGEEIEAAARATFVDRFVRSLPGGYDTVIDDEGTNLSAGEKQLVTIARAFLADPSLLILDEATSSVDTRTEALLQQAMAALRTDRTSFVIAHRLSTIRDADLILVMESGRIVEQGTHEELLAAGGAYYGLYSAQFGSPVEAAG</sequence>
<dbReference type="InterPro" id="IPR036640">
    <property type="entry name" value="ABC1_TM_sf"/>
</dbReference>
<dbReference type="Pfam" id="PF00005">
    <property type="entry name" value="ABC_tran"/>
    <property type="match status" value="1"/>
</dbReference>
<comment type="subcellular location">
    <subcellularLocation>
        <location evidence="1">Cell membrane</location>
        <topology evidence="1">Multi-pass membrane protein</topology>
    </subcellularLocation>
</comment>
<dbReference type="Pfam" id="PF00664">
    <property type="entry name" value="ABC_membrane"/>
    <property type="match status" value="1"/>
</dbReference>
<dbReference type="PANTHER" id="PTHR43394:SF1">
    <property type="entry name" value="ATP-BINDING CASSETTE SUB-FAMILY B MEMBER 10, MITOCHONDRIAL"/>
    <property type="match status" value="1"/>
</dbReference>
<dbReference type="InterPro" id="IPR039421">
    <property type="entry name" value="Type_1_exporter"/>
</dbReference>
<dbReference type="PANTHER" id="PTHR43394">
    <property type="entry name" value="ATP-DEPENDENT PERMEASE MDL1, MITOCHONDRIAL"/>
    <property type="match status" value="1"/>
</dbReference>
<evidence type="ECO:0000256" key="1">
    <source>
        <dbReference type="ARBA" id="ARBA00004651"/>
    </source>
</evidence>
<dbReference type="SMART" id="SM00382">
    <property type="entry name" value="AAA"/>
    <property type="match status" value="1"/>
</dbReference>
<keyword evidence="2 7" id="KW-0812">Transmembrane</keyword>
<dbReference type="PROSITE" id="PS50893">
    <property type="entry name" value="ABC_TRANSPORTER_2"/>
    <property type="match status" value="1"/>
</dbReference>
<dbReference type="InterPro" id="IPR003593">
    <property type="entry name" value="AAA+_ATPase"/>
</dbReference>
<evidence type="ECO:0000313" key="11">
    <source>
        <dbReference type="Proteomes" id="UP000754495"/>
    </source>
</evidence>
<proteinExistence type="predicted"/>
<dbReference type="Gene3D" id="1.20.1560.10">
    <property type="entry name" value="ABC transporter type 1, transmembrane domain"/>
    <property type="match status" value="1"/>
</dbReference>
<keyword evidence="11" id="KW-1185">Reference proteome</keyword>
<keyword evidence="4 10" id="KW-0067">ATP-binding</keyword>
<dbReference type="InterPro" id="IPR003439">
    <property type="entry name" value="ABC_transporter-like_ATP-bd"/>
</dbReference>
<feature type="domain" description="ABC transporter" evidence="8">
    <location>
        <begin position="397"/>
        <end position="631"/>
    </location>
</feature>
<dbReference type="SUPFAM" id="SSF90123">
    <property type="entry name" value="ABC transporter transmembrane region"/>
    <property type="match status" value="1"/>
</dbReference>
<evidence type="ECO:0000256" key="3">
    <source>
        <dbReference type="ARBA" id="ARBA00022741"/>
    </source>
</evidence>
<feature type="domain" description="ABC transmembrane type-1" evidence="9">
    <location>
        <begin position="42"/>
        <end position="363"/>
    </location>
</feature>
<organism evidence="10 11">
    <name type="scientific">Amycolatopsis viridis</name>
    <dbReference type="NCBI Taxonomy" id="185678"/>
    <lineage>
        <taxon>Bacteria</taxon>
        <taxon>Bacillati</taxon>
        <taxon>Actinomycetota</taxon>
        <taxon>Actinomycetes</taxon>
        <taxon>Pseudonocardiales</taxon>
        <taxon>Pseudonocardiaceae</taxon>
        <taxon>Amycolatopsis</taxon>
    </lineage>
</organism>
<dbReference type="InterPro" id="IPR017871">
    <property type="entry name" value="ABC_transporter-like_CS"/>
</dbReference>
<dbReference type="Gene3D" id="3.40.50.300">
    <property type="entry name" value="P-loop containing nucleotide triphosphate hydrolases"/>
    <property type="match status" value="1"/>
</dbReference>
<keyword evidence="6 7" id="KW-0472">Membrane</keyword>
<dbReference type="GO" id="GO:0005524">
    <property type="term" value="F:ATP binding"/>
    <property type="evidence" value="ECO:0007669"/>
    <property type="project" value="UniProtKB-KW"/>
</dbReference>
<dbReference type="CDD" id="cd03254">
    <property type="entry name" value="ABCC_Glucan_exporter_like"/>
    <property type="match status" value="1"/>
</dbReference>
<keyword evidence="5 7" id="KW-1133">Transmembrane helix</keyword>
<dbReference type="SUPFAM" id="SSF52540">
    <property type="entry name" value="P-loop containing nucleoside triphosphate hydrolases"/>
    <property type="match status" value="1"/>
</dbReference>
<gene>
    <name evidence="10" type="ORF">FHX46_004521</name>
</gene>
<dbReference type="PROSITE" id="PS00211">
    <property type="entry name" value="ABC_TRANSPORTER_1"/>
    <property type="match status" value="1"/>
</dbReference>
<comment type="caution">
    <text evidence="10">The sequence shown here is derived from an EMBL/GenBank/DDBJ whole genome shotgun (WGS) entry which is preliminary data.</text>
</comment>
<evidence type="ECO:0000256" key="7">
    <source>
        <dbReference type="SAM" id="Phobius"/>
    </source>
</evidence>
<dbReference type="Proteomes" id="UP000754495">
    <property type="component" value="Unassembled WGS sequence"/>
</dbReference>
<evidence type="ECO:0000256" key="4">
    <source>
        <dbReference type="ARBA" id="ARBA00022840"/>
    </source>
</evidence>
<name>A0ABX0SYD7_9PSEU</name>
<dbReference type="InterPro" id="IPR027417">
    <property type="entry name" value="P-loop_NTPase"/>
</dbReference>
<keyword evidence="3" id="KW-0547">Nucleotide-binding</keyword>
<accession>A0ABX0SYD7</accession>
<evidence type="ECO:0000259" key="8">
    <source>
        <dbReference type="PROSITE" id="PS50893"/>
    </source>
</evidence>
<evidence type="ECO:0000313" key="10">
    <source>
        <dbReference type="EMBL" id="NIH81991.1"/>
    </source>
</evidence>
<evidence type="ECO:0000256" key="2">
    <source>
        <dbReference type="ARBA" id="ARBA00022692"/>
    </source>
</evidence>
<feature type="transmembrane region" description="Helical" evidence="7">
    <location>
        <begin position="37"/>
        <end position="55"/>
    </location>
</feature>
<evidence type="ECO:0000256" key="5">
    <source>
        <dbReference type="ARBA" id="ARBA00022989"/>
    </source>
</evidence>
<feature type="transmembrane region" description="Helical" evidence="7">
    <location>
        <begin position="114"/>
        <end position="137"/>
    </location>
</feature>
<dbReference type="RefSeq" id="WP_167118596.1">
    <property type="nucleotide sequence ID" value="NZ_JAANOU010000001.1"/>
</dbReference>
<protein>
    <submittedName>
        <fullName evidence="10">ATP-binding cassette subfamily B protein</fullName>
    </submittedName>
</protein>
<dbReference type="InterPro" id="IPR011527">
    <property type="entry name" value="ABC1_TM_dom"/>
</dbReference>
<dbReference type="PROSITE" id="PS50929">
    <property type="entry name" value="ABC_TM1F"/>
    <property type="match status" value="1"/>
</dbReference>
<dbReference type="EMBL" id="JAANOU010000001">
    <property type="protein sequence ID" value="NIH81991.1"/>
    <property type="molecule type" value="Genomic_DNA"/>
</dbReference>
<evidence type="ECO:0000256" key="6">
    <source>
        <dbReference type="ARBA" id="ARBA00023136"/>
    </source>
</evidence>